<feature type="signal peptide" evidence="1">
    <location>
        <begin position="1"/>
        <end position="19"/>
    </location>
</feature>
<organism evidence="2 3">
    <name type="scientific">Ceratopteris richardii</name>
    <name type="common">Triangle waterfern</name>
    <dbReference type="NCBI Taxonomy" id="49495"/>
    <lineage>
        <taxon>Eukaryota</taxon>
        <taxon>Viridiplantae</taxon>
        <taxon>Streptophyta</taxon>
        <taxon>Embryophyta</taxon>
        <taxon>Tracheophyta</taxon>
        <taxon>Polypodiopsida</taxon>
        <taxon>Polypodiidae</taxon>
        <taxon>Polypodiales</taxon>
        <taxon>Pteridineae</taxon>
        <taxon>Pteridaceae</taxon>
        <taxon>Parkerioideae</taxon>
        <taxon>Ceratopteris</taxon>
    </lineage>
</organism>
<evidence type="ECO:0000313" key="2">
    <source>
        <dbReference type="EMBL" id="KAH7434411.1"/>
    </source>
</evidence>
<feature type="chain" id="PRO_5035741811" description="Secreted protein" evidence="1">
    <location>
        <begin position="20"/>
        <end position="90"/>
    </location>
</feature>
<name>A0A8T2UDS5_CERRI</name>
<keyword evidence="1" id="KW-0732">Signal</keyword>
<dbReference type="PROSITE" id="PS51257">
    <property type="entry name" value="PROKAR_LIPOPROTEIN"/>
    <property type="match status" value="1"/>
</dbReference>
<comment type="caution">
    <text evidence="2">The sequence shown here is derived from an EMBL/GenBank/DDBJ whole genome shotgun (WGS) entry which is preliminary data.</text>
</comment>
<proteinExistence type="predicted"/>
<gene>
    <name evidence="2" type="ORF">KP509_06G016300</name>
</gene>
<dbReference type="Proteomes" id="UP000825935">
    <property type="component" value="Chromosome 6"/>
</dbReference>
<keyword evidence="3" id="KW-1185">Reference proteome</keyword>
<evidence type="ECO:0000256" key="1">
    <source>
        <dbReference type="SAM" id="SignalP"/>
    </source>
</evidence>
<reference evidence="2" key="1">
    <citation type="submission" date="2021-08" db="EMBL/GenBank/DDBJ databases">
        <title>WGS assembly of Ceratopteris richardii.</title>
        <authorList>
            <person name="Marchant D.B."/>
            <person name="Chen G."/>
            <person name="Jenkins J."/>
            <person name="Shu S."/>
            <person name="Leebens-Mack J."/>
            <person name="Grimwood J."/>
            <person name="Schmutz J."/>
            <person name="Soltis P."/>
            <person name="Soltis D."/>
            <person name="Chen Z.-H."/>
        </authorList>
    </citation>
    <scope>NUCLEOTIDE SEQUENCE</scope>
    <source>
        <strain evidence="2">Whitten #5841</strain>
        <tissue evidence="2">Leaf</tissue>
    </source>
</reference>
<evidence type="ECO:0000313" key="3">
    <source>
        <dbReference type="Proteomes" id="UP000825935"/>
    </source>
</evidence>
<dbReference type="EMBL" id="CM035411">
    <property type="protein sequence ID" value="KAH7434411.1"/>
    <property type="molecule type" value="Genomic_DNA"/>
</dbReference>
<evidence type="ECO:0008006" key="4">
    <source>
        <dbReference type="Google" id="ProtNLM"/>
    </source>
</evidence>
<dbReference type="AlphaFoldDB" id="A0A8T2UDS5"/>
<protein>
    <recommendedName>
        <fullName evidence="4">Secreted protein</fullName>
    </recommendedName>
</protein>
<sequence length="90" mass="9948">MFKDAKSLHFMLYLASISCSFCRLEVDMIPSKDHCATCYAVGVATEDKKCANLSPFALTGVQRHQCLCSSMICFCNTYDSVPSNELFTSA</sequence>
<accession>A0A8T2UDS5</accession>